<dbReference type="Proteomes" id="UP001642360">
    <property type="component" value="Unassembled WGS sequence"/>
</dbReference>
<evidence type="ECO:0008006" key="3">
    <source>
        <dbReference type="Google" id="ProtNLM"/>
    </source>
</evidence>
<proteinExistence type="predicted"/>
<keyword evidence="2" id="KW-1185">Reference proteome</keyword>
<dbReference type="AlphaFoldDB" id="A0ABC8UEZ2"/>
<reference evidence="1 2" key="1">
    <citation type="submission" date="2024-02" db="EMBL/GenBank/DDBJ databases">
        <authorList>
            <person name="Vignale AGUSTIN F."/>
            <person name="Sosa J E."/>
            <person name="Modenutti C."/>
        </authorList>
    </citation>
    <scope>NUCLEOTIDE SEQUENCE [LARGE SCALE GENOMIC DNA]</scope>
</reference>
<comment type="caution">
    <text evidence="1">The sequence shown here is derived from an EMBL/GenBank/DDBJ whole genome shotgun (WGS) entry which is preliminary data.</text>
</comment>
<dbReference type="EMBL" id="CAUOFW020007314">
    <property type="protein sequence ID" value="CAK9178786.1"/>
    <property type="molecule type" value="Genomic_DNA"/>
</dbReference>
<sequence length="125" mass="14436">MWFFQTSIDYDYFFACSPLTCLTANYLCFDNLTFLELDAGNLGGKWLPNLLDSSPQLKTLVFKENKHSCDDLAPPERVPSCLKFHLKMIEVLKTLNIRVRMTKQEECEALKKLLSCLDSFPFTPE</sequence>
<protein>
    <recommendedName>
        <fullName evidence="3">FBD domain-containing protein</fullName>
    </recommendedName>
</protein>
<organism evidence="1 2">
    <name type="scientific">Ilex paraguariensis</name>
    <name type="common">yerba mate</name>
    <dbReference type="NCBI Taxonomy" id="185542"/>
    <lineage>
        <taxon>Eukaryota</taxon>
        <taxon>Viridiplantae</taxon>
        <taxon>Streptophyta</taxon>
        <taxon>Embryophyta</taxon>
        <taxon>Tracheophyta</taxon>
        <taxon>Spermatophyta</taxon>
        <taxon>Magnoliopsida</taxon>
        <taxon>eudicotyledons</taxon>
        <taxon>Gunneridae</taxon>
        <taxon>Pentapetalae</taxon>
        <taxon>asterids</taxon>
        <taxon>campanulids</taxon>
        <taxon>Aquifoliales</taxon>
        <taxon>Aquifoliaceae</taxon>
        <taxon>Ilex</taxon>
    </lineage>
</organism>
<gene>
    <name evidence="1" type="ORF">ILEXP_LOCUS48713</name>
</gene>
<accession>A0ABC8UEZ2</accession>
<name>A0ABC8UEZ2_9AQUA</name>
<evidence type="ECO:0000313" key="2">
    <source>
        <dbReference type="Proteomes" id="UP001642360"/>
    </source>
</evidence>
<evidence type="ECO:0000313" key="1">
    <source>
        <dbReference type="EMBL" id="CAK9178786.1"/>
    </source>
</evidence>